<proteinExistence type="predicted"/>
<dbReference type="Pfam" id="PF10739">
    <property type="entry name" value="DUF2550"/>
    <property type="match status" value="1"/>
</dbReference>
<keyword evidence="1" id="KW-0812">Transmembrane</keyword>
<dbReference type="EMBL" id="JACRUO010000002">
    <property type="protein sequence ID" value="MBD3689930.1"/>
    <property type="molecule type" value="Genomic_DNA"/>
</dbReference>
<feature type="transmembrane region" description="Helical" evidence="1">
    <location>
        <begin position="6"/>
        <end position="28"/>
    </location>
</feature>
<evidence type="ECO:0000256" key="1">
    <source>
        <dbReference type="SAM" id="Phobius"/>
    </source>
</evidence>
<dbReference type="Proteomes" id="UP000627538">
    <property type="component" value="Unassembled WGS sequence"/>
</dbReference>
<evidence type="ECO:0000313" key="3">
    <source>
        <dbReference type="Proteomes" id="UP000627538"/>
    </source>
</evidence>
<name>A0A8I0KQF4_9ACTO</name>
<reference evidence="2 3" key="1">
    <citation type="submission" date="2020-08" db="EMBL/GenBank/DDBJ databases">
        <title>Winkia gen. nov., sp. nov., isolated from faeces of the Anser albifrons in China.</title>
        <authorList>
            <person name="Liu Q."/>
        </authorList>
    </citation>
    <scope>NUCLEOTIDE SEQUENCE [LARGE SCALE GENOMIC DNA]</scope>
    <source>
        <strain evidence="2 3">C62</strain>
    </source>
</reference>
<dbReference type="AlphaFoldDB" id="A0A8I0KQF4"/>
<accession>A0A8I0KQF4</accession>
<dbReference type="InterPro" id="IPR019675">
    <property type="entry name" value="DUF2550"/>
</dbReference>
<keyword evidence="1" id="KW-0472">Membrane</keyword>
<gene>
    <name evidence="2" type="ORF">H8R10_06800</name>
</gene>
<evidence type="ECO:0000313" key="2">
    <source>
        <dbReference type="EMBL" id="MBD3689930.1"/>
    </source>
</evidence>
<sequence>MNPWIWWLLVAIACVALACVSATFAYLFKLRRRFKGDGSFLASYRASAGDGWTEGFCSYEATALSWYKLVSLSMRPHKTWSRSGMSLGHATRRTDNEGTVWIAVPVTADGHRFFLFLSEADYNGLISWCEAAPPARPTTGVTYSLD</sequence>
<keyword evidence="1" id="KW-1133">Transmembrane helix</keyword>
<comment type="caution">
    <text evidence="2">The sequence shown here is derived from an EMBL/GenBank/DDBJ whole genome shotgun (WGS) entry which is preliminary data.</text>
</comment>
<keyword evidence="3" id="KW-1185">Reference proteome</keyword>
<protein>
    <submittedName>
        <fullName evidence="2">DUF2550 domain-containing protein</fullName>
    </submittedName>
</protein>
<dbReference type="RefSeq" id="WP_191072044.1">
    <property type="nucleotide sequence ID" value="NZ_CP060506.1"/>
</dbReference>
<organism evidence="2 3">
    <name type="scientific">Nanchangia anserum</name>
    <dbReference type="NCBI Taxonomy" id="2692125"/>
    <lineage>
        <taxon>Bacteria</taxon>
        <taxon>Bacillati</taxon>
        <taxon>Actinomycetota</taxon>
        <taxon>Actinomycetes</taxon>
        <taxon>Actinomycetales</taxon>
        <taxon>Actinomycetaceae</taxon>
        <taxon>Nanchangia</taxon>
    </lineage>
</organism>